<organism evidence="1 2">
    <name type="scientific">Dendrobium nobile</name>
    <name type="common">Orchid</name>
    <dbReference type="NCBI Taxonomy" id="94219"/>
    <lineage>
        <taxon>Eukaryota</taxon>
        <taxon>Viridiplantae</taxon>
        <taxon>Streptophyta</taxon>
        <taxon>Embryophyta</taxon>
        <taxon>Tracheophyta</taxon>
        <taxon>Spermatophyta</taxon>
        <taxon>Magnoliopsida</taxon>
        <taxon>Liliopsida</taxon>
        <taxon>Asparagales</taxon>
        <taxon>Orchidaceae</taxon>
        <taxon>Epidendroideae</taxon>
        <taxon>Malaxideae</taxon>
        <taxon>Dendrobiinae</taxon>
        <taxon>Dendrobium</taxon>
    </lineage>
</organism>
<accession>A0A8T3BEF0</accession>
<name>A0A8T3BEF0_DENNO</name>
<reference evidence="1" key="1">
    <citation type="journal article" date="2022" name="Front. Genet.">
        <title>Chromosome-Scale Assembly of the Dendrobium nobile Genome Provides Insights Into the Molecular Mechanism of the Biosynthesis of the Medicinal Active Ingredient of Dendrobium.</title>
        <authorList>
            <person name="Xu Q."/>
            <person name="Niu S.-C."/>
            <person name="Li K.-L."/>
            <person name="Zheng P.-J."/>
            <person name="Zhang X.-J."/>
            <person name="Jia Y."/>
            <person name="Liu Y."/>
            <person name="Niu Y.-X."/>
            <person name="Yu L.-H."/>
            <person name="Chen D.-F."/>
            <person name="Zhang G.-Q."/>
        </authorList>
    </citation>
    <scope>NUCLEOTIDE SEQUENCE</scope>
    <source>
        <tissue evidence="1">Leaf</tissue>
    </source>
</reference>
<evidence type="ECO:0000313" key="2">
    <source>
        <dbReference type="Proteomes" id="UP000829196"/>
    </source>
</evidence>
<dbReference type="Proteomes" id="UP000829196">
    <property type="component" value="Unassembled WGS sequence"/>
</dbReference>
<gene>
    <name evidence="1" type="ORF">KFK09_012092</name>
</gene>
<sequence>MRAHPPWQRPRNDNEEQIISTTNRFYHSIFNLDNMLEAEAKSDVKASGVVNITALNAKRTARKKSSCPISCKSEARDTDL</sequence>
<dbReference type="EMBL" id="JAGYWB010000009">
    <property type="protein sequence ID" value="KAI0511462.1"/>
    <property type="molecule type" value="Genomic_DNA"/>
</dbReference>
<dbReference type="SMR" id="A0A8T3BEF0"/>
<keyword evidence="2" id="KW-1185">Reference proteome</keyword>
<proteinExistence type="predicted"/>
<evidence type="ECO:0000313" key="1">
    <source>
        <dbReference type="EMBL" id="KAI0511462.1"/>
    </source>
</evidence>
<protein>
    <submittedName>
        <fullName evidence="1">Uncharacterized protein</fullName>
    </submittedName>
</protein>
<comment type="caution">
    <text evidence="1">The sequence shown here is derived from an EMBL/GenBank/DDBJ whole genome shotgun (WGS) entry which is preliminary data.</text>
</comment>
<dbReference type="AlphaFoldDB" id="A0A8T3BEF0"/>